<keyword evidence="1" id="KW-1133">Transmembrane helix</keyword>
<dbReference type="GO" id="GO:0006355">
    <property type="term" value="P:regulation of DNA-templated transcription"/>
    <property type="evidence" value="ECO:0007669"/>
    <property type="project" value="InterPro"/>
</dbReference>
<organism evidence="2 3">
    <name type="scientific">Bacteroides intestinalis</name>
    <dbReference type="NCBI Taxonomy" id="329854"/>
    <lineage>
        <taxon>Bacteria</taxon>
        <taxon>Pseudomonadati</taxon>
        <taxon>Bacteroidota</taxon>
        <taxon>Bacteroidia</taxon>
        <taxon>Bacteroidales</taxon>
        <taxon>Bacteroidaceae</taxon>
        <taxon>Bacteroides</taxon>
    </lineage>
</organism>
<dbReference type="Proteomes" id="UP000283850">
    <property type="component" value="Unassembled WGS sequence"/>
</dbReference>
<sequence length="328" mass="37845">MKSGYMLFFLSFLFLLGLTACTAPVSKTMLDYEQSLVSADSLVQAGVADSAQTSRLLSELHREYNRVKELSDGKRVRLMPANKRKQFFWGAFTALMIGLNVWLSISNIKFSTDRKHRRYLIDLSENEQRLRNNELEKNELQECLQEMSLTDEEREEVHRSLMNLMEHGSHLCDENESLRTRLKDYENRPLPRELELLRKEGERAHVLDGQVQALTSVLIDRDEVVGQLRSHPKFLTDEQWRYLQTLTDRVYEGFTTRLAGRFPKLTPADLQLCLLIRLRFTNAQVATLTAVSPASVSQQKFRLKKRLLQMDEALFANGETVDAVVEGC</sequence>
<dbReference type="AlphaFoldDB" id="A0A412Y636"/>
<dbReference type="RefSeq" id="WP_118487084.1">
    <property type="nucleotide sequence ID" value="NZ_QRZF01000008.1"/>
</dbReference>
<keyword evidence="1" id="KW-0812">Transmembrane</keyword>
<evidence type="ECO:0000256" key="1">
    <source>
        <dbReference type="SAM" id="Phobius"/>
    </source>
</evidence>
<dbReference type="GO" id="GO:0003677">
    <property type="term" value="F:DNA binding"/>
    <property type="evidence" value="ECO:0007669"/>
    <property type="project" value="InterPro"/>
</dbReference>
<proteinExistence type="predicted"/>
<comment type="caution">
    <text evidence="2">The sequence shown here is derived from an EMBL/GenBank/DDBJ whole genome shotgun (WGS) entry which is preliminary data.</text>
</comment>
<dbReference type="EMBL" id="QRZF01000008">
    <property type="protein sequence ID" value="RGV52902.1"/>
    <property type="molecule type" value="Genomic_DNA"/>
</dbReference>
<dbReference type="PROSITE" id="PS51257">
    <property type="entry name" value="PROKAR_LIPOPROTEIN"/>
    <property type="match status" value="1"/>
</dbReference>
<dbReference type="InterPro" id="IPR016032">
    <property type="entry name" value="Sig_transdc_resp-reg_C-effctor"/>
</dbReference>
<dbReference type="SUPFAM" id="SSF46894">
    <property type="entry name" value="C-terminal effector domain of the bipartite response regulators"/>
    <property type="match status" value="1"/>
</dbReference>
<reference evidence="2 3" key="1">
    <citation type="submission" date="2018-08" db="EMBL/GenBank/DDBJ databases">
        <title>A genome reference for cultivated species of the human gut microbiota.</title>
        <authorList>
            <person name="Zou Y."/>
            <person name="Xue W."/>
            <person name="Luo G."/>
        </authorList>
    </citation>
    <scope>NUCLEOTIDE SEQUENCE [LARGE SCALE GENOMIC DNA]</scope>
    <source>
        <strain evidence="2 3">AF14-32</strain>
    </source>
</reference>
<name>A0A412Y636_9BACE</name>
<evidence type="ECO:0000313" key="2">
    <source>
        <dbReference type="EMBL" id="RGV52902.1"/>
    </source>
</evidence>
<protein>
    <submittedName>
        <fullName evidence="2">Uncharacterized protein</fullName>
    </submittedName>
</protein>
<accession>A0A412Y636</accession>
<gene>
    <name evidence="2" type="ORF">DWW10_13135</name>
</gene>
<keyword evidence="1" id="KW-0472">Membrane</keyword>
<feature type="transmembrane region" description="Helical" evidence="1">
    <location>
        <begin position="87"/>
        <end position="108"/>
    </location>
</feature>
<evidence type="ECO:0000313" key="3">
    <source>
        <dbReference type="Proteomes" id="UP000283850"/>
    </source>
</evidence>